<evidence type="ECO:0000313" key="1">
    <source>
        <dbReference type="EMBL" id="GIY58297.1"/>
    </source>
</evidence>
<keyword evidence="2" id="KW-1185">Reference proteome</keyword>
<proteinExistence type="predicted"/>
<dbReference type="Proteomes" id="UP001054837">
    <property type="component" value="Unassembled WGS sequence"/>
</dbReference>
<organism evidence="1 2">
    <name type="scientific">Caerostris darwini</name>
    <dbReference type="NCBI Taxonomy" id="1538125"/>
    <lineage>
        <taxon>Eukaryota</taxon>
        <taxon>Metazoa</taxon>
        <taxon>Ecdysozoa</taxon>
        <taxon>Arthropoda</taxon>
        <taxon>Chelicerata</taxon>
        <taxon>Arachnida</taxon>
        <taxon>Araneae</taxon>
        <taxon>Araneomorphae</taxon>
        <taxon>Entelegynae</taxon>
        <taxon>Araneoidea</taxon>
        <taxon>Araneidae</taxon>
        <taxon>Caerostris</taxon>
    </lineage>
</organism>
<evidence type="ECO:0000313" key="2">
    <source>
        <dbReference type="Proteomes" id="UP001054837"/>
    </source>
</evidence>
<sequence>MSVRQCCIAPQVEQSALLTWNTSKVGLLPFSSVDAHFLFCFPPPPAPYLRRCSFSSGAASLKSGIPKGVAMRAAPNETQRLIFIHNSHDVYHCSSAAQCSKSEL</sequence>
<reference evidence="1 2" key="1">
    <citation type="submission" date="2021-06" db="EMBL/GenBank/DDBJ databases">
        <title>Caerostris darwini draft genome.</title>
        <authorList>
            <person name="Kono N."/>
            <person name="Arakawa K."/>
        </authorList>
    </citation>
    <scope>NUCLEOTIDE SEQUENCE [LARGE SCALE GENOMIC DNA]</scope>
</reference>
<dbReference type="EMBL" id="BPLQ01011490">
    <property type="protein sequence ID" value="GIY58297.1"/>
    <property type="molecule type" value="Genomic_DNA"/>
</dbReference>
<dbReference type="AlphaFoldDB" id="A0AAV4UK44"/>
<accession>A0AAV4UK44</accession>
<protein>
    <submittedName>
        <fullName evidence="1">Uncharacterized protein</fullName>
    </submittedName>
</protein>
<name>A0AAV4UK44_9ARAC</name>
<gene>
    <name evidence="1" type="ORF">CDAR_294681</name>
</gene>
<comment type="caution">
    <text evidence="1">The sequence shown here is derived from an EMBL/GenBank/DDBJ whole genome shotgun (WGS) entry which is preliminary data.</text>
</comment>